<accession>A0AAD8JWX8</accession>
<name>A0AAD8JWX8_TARER</name>
<comment type="caution">
    <text evidence="2">The sequence shown here is derived from an EMBL/GenBank/DDBJ whole genome shotgun (WGS) entry which is preliminary data.</text>
</comment>
<proteinExistence type="predicted"/>
<keyword evidence="3" id="KW-1185">Reference proteome</keyword>
<gene>
    <name evidence="2" type="ORF">QVD17_33603</name>
</gene>
<sequence length="73" mass="8195">MKSCTITHTCQALDKCWTIDTLYLHFWGLFCSNLIAFLGLFSLHFVALNLDFPLGAKVISDPNPSVTFDRTIA</sequence>
<evidence type="ECO:0000313" key="2">
    <source>
        <dbReference type="EMBL" id="KAK1412389.1"/>
    </source>
</evidence>
<keyword evidence="1" id="KW-0812">Transmembrane</keyword>
<protein>
    <submittedName>
        <fullName evidence="2">Uncharacterized protein</fullName>
    </submittedName>
</protein>
<reference evidence="2" key="1">
    <citation type="journal article" date="2023" name="bioRxiv">
        <title>Improved chromosome-level genome assembly for marigold (Tagetes erecta).</title>
        <authorList>
            <person name="Jiang F."/>
            <person name="Yuan L."/>
            <person name="Wang S."/>
            <person name="Wang H."/>
            <person name="Xu D."/>
            <person name="Wang A."/>
            <person name="Fan W."/>
        </authorList>
    </citation>
    <scope>NUCLEOTIDE SEQUENCE</scope>
    <source>
        <strain evidence="2">WSJ</strain>
        <tissue evidence="2">Leaf</tissue>
    </source>
</reference>
<feature type="transmembrane region" description="Helical" evidence="1">
    <location>
        <begin position="24"/>
        <end position="47"/>
    </location>
</feature>
<dbReference type="EMBL" id="JAUHHV010000009">
    <property type="protein sequence ID" value="KAK1412389.1"/>
    <property type="molecule type" value="Genomic_DNA"/>
</dbReference>
<organism evidence="2 3">
    <name type="scientific">Tagetes erecta</name>
    <name type="common">African marigold</name>
    <dbReference type="NCBI Taxonomy" id="13708"/>
    <lineage>
        <taxon>Eukaryota</taxon>
        <taxon>Viridiplantae</taxon>
        <taxon>Streptophyta</taxon>
        <taxon>Embryophyta</taxon>
        <taxon>Tracheophyta</taxon>
        <taxon>Spermatophyta</taxon>
        <taxon>Magnoliopsida</taxon>
        <taxon>eudicotyledons</taxon>
        <taxon>Gunneridae</taxon>
        <taxon>Pentapetalae</taxon>
        <taxon>asterids</taxon>
        <taxon>campanulids</taxon>
        <taxon>Asterales</taxon>
        <taxon>Asteraceae</taxon>
        <taxon>Asteroideae</taxon>
        <taxon>Heliantheae alliance</taxon>
        <taxon>Tageteae</taxon>
        <taxon>Tagetes</taxon>
    </lineage>
</organism>
<evidence type="ECO:0000313" key="3">
    <source>
        <dbReference type="Proteomes" id="UP001229421"/>
    </source>
</evidence>
<dbReference type="Proteomes" id="UP001229421">
    <property type="component" value="Unassembled WGS sequence"/>
</dbReference>
<keyword evidence="1" id="KW-0472">Membrane</keyword>
<keyword evidence="1" id="KW-1133">Transmembrane helix</keyword>
<dbReference type="AlphaFoldDB" id="A0AAD8JWX8"/>
<evidence type="ECO:0000256" key="1">
    <source>
        <dbReference type="SAM" id="Phobius"/>
    </source>
</evidence>